<organism evidence="4 5">
    <name type="scientific">Sporosarcina koreensis</name>
    <dbReference type="NCBI Taxonomy" id="334735"/>
    <lineage>
        <taxon>Bacteria</taxon>
        <taxon>Bacillati</taxon>
        <taxon>Bacillota</taxon>
        <taxon>Bacilli</taxon>
        <taxon>Bacillales</taxon>
        <taxon>Caryophanaceae</taxon>
        <taxon>Sporosarcina</taxon>
    </lineage>
</organism>
<evidence type="ECO:0000256" key="2">
    <source>
        <dbReference type="SAM" id="MobiDB-lite"/>
    </source>
</evidence>
<gene>
    <name evidence="4" type="ORF">ACFPTP_14170</name>
</gene>
<evidence type="ECO:0000313" key="5">
    <source>
        <dbReference type="Proteomes" id="UP001596071"/>
    </source>
</evidence>
<dbReference type="SMART" id="SM00327">
    <property type="entry name" value="VWA"/>
    <property type="match status" value="1"/>
</dbReference>
<dbReference type="SUPFAM" id="SSF53300">
    <property type="entry name" value="vWA-like"/>
    <property type="match status" value="1"/>
</dbReference>
<feature type="region of interest" description="Disordered" evidence="2">
    <location>
        <begin position="24"/>
        <end position="45"/>
    </location>
</feature>
<proteinExistence type="predicted"/>
<keyword evidence="5" id="KW-1185">Reference proteome</keyword>
<reference evidence="5" key="1">
    <citation type="journal article" date="2019" name="Int. J. Syst. Evol. Microbiol.">
        <title>The Global Catalogue of Microorganisms (GCM) 10K type strain sequencing project: providing services to taxonomists for standard genome sequencing and annotation.</title>
        <authorList>
            <consortium name="The Broad Institute Genomics Platform"/>
            <consortium name="The Broad Institute Genome Sequencing Center for Infectious Disease"/>
            <person name="Wu L."/>
            <person name="Ma J."/>
        </authorList>
    </citation>
    <scope>NUCLEOTIDE SEQUENCE [LARGE SCALE GENOMIC DNA]</scope>
    <source>
        <strain evidence="5">KACC 11299</strain>
    </source>
</reference>
<dbReference type="RefSeq" id="WP_381446088.1">
    <property type="nucleotide sequence ID" value="NZ_JBHSNP010000028.1"/>
</dbReference>
<dbReference type="Proteomes" id="UP001596071">
    <property type="component" value="Unassembled WGS sequence"/>
</dbReference>
<sequence>MRQIFLSIFFGITILLTGCVKDSEPSTAEEDLGSTSKVSAGSHTESKNLTELSSINVAESTEDMASLPPGHLTKDFTVDQEVSIWSKSEVPEEIRESFLEEMKSVTESTKDPRQIHSAFIKLLGSPLYSEFVGPLAVFHPSFAVPILPEPHELTEEGAAVDLPSNALILLDASSSMLLQADGRLKMDTAKTAVKSFAATIGQNSEVSLYVYGHAGTQSKSDKELSCGTIDEVYPLGSYDEKKFNESVDGVNASGWTPLAQAIKQARLDHENTKEDITVYIVSDGAETCGGDPVAEAQAFSDLAKARHVNVIGFQVDQKAESQLKAVAEAGNGTYLAADTLDEMTAGISKLWLPSDLDLATLVYKKPIGWPQATALRTVSNYADKTKNAIRVENERFIGAARLLEEEGLIDETVKDELIELINNQKEQYMRLIIELDEEKRQLINDEVDRISKKVDDYHERMKALKEKQNK</sequence>
<evidence type="ECO:0000256" key="1">
    <source>
        <dbReference type="SAM" id="Coils"/>
    </source>
</evidence>
<dbReference type="Gene3D" id="3.40.50.410">
    <property type="entry name" value="von Willebrand factor, type A domain"/>
    <property type="match status" value="1"/>
</dbReference>
<feature type="compositionally biased region" description="Polar residues" evidence="2">
    <location>
        <begin position="33"/>
        <end position="45"/>
    </location>
</feature>
<dbReference type="InterPro" id="IPR036465">
    <property type="entry name" value="vWFA_dom_sf"/>
</dbReference>
<dbReference type="InterPro" id="IPR002035">
    <property type="entry name" value="VWF_A"/>
</dbReference>
<dbReference type="EMBL" id="JBHSNP010000028">
    <property type="protein sequence ID" value="MFC5604373.1"/>
    <property type="molecule type" value="Genomic_DNA"/>
</dbReference>
<accession>A0ABW0U2K2</accession>
<dbReference type="Pfam" id="PF00092">
    <property type="entry name" value="VWA"/>
    <property type="match status" value="1"/>
</dbReference>
<keyword evidence="1" id="KW-0175">Coiled coil</keyword>
<protein>
    <submittedName>
        <fullName evidence="4">VWA domain-containing protein</fullName>
    </submittedName>
</protein>
<feature type="coiled-coil region" evidence="1">
    <location>
        <begin position="414"/>
        <end position="467"/>
    </location>
</feature>
<evidence type="ECO:0000313" key="4">
    <source>
        <dbReference type="EMBL" id="MFC5604373.1"/>
    </source>
</evidence>
<feature type="domain" description="VWFA" evidence="3">
    <location>
        <begin position="165"/>
        <end position="356"/>
    </location>
</feature>
<dbReference type="PROSITE" id="PS50234">
    <property type="entry name" value="VWFA"/>
    <property type="match status" value="1"/>
</dbReference>
<evidence type="ECO:0000259" key="3">
    <source>
        <dbReference type="PROSITE" id="PS50234"/>
    </source>
</evidence>
<dbReference type="PROSITE" id="PS51257">
    <property type="entry name" value="PROKAR_LIPOPROTEIN"/>
    <property type="match status" value="1"/>
</dbReference>
<name>A0ABW0U2K2_9BACL</name>
<comment type="caution">
    <text evidence="4">The sequence shown here is derived from an EMBL/GenBank/DDBJ whole genome shotgun (WGS) entry which is preliminary data.</text>
</comment>